<keyword evidence="2" id="KW-0804">Transcription</keyword>
<dbReference type="OrthoDB" id="2172289at2"/>
<dbReference type="RefSeq" id="WP_010742044.1">
    <property type="nucleotide sequence ID" value="NZ_KB946251.1"/>
</dbReference>
<evidence type="ECO:0000259" key="4">
    <source>
        <dbReference type="Pfam" id="PF08279"/>
    </source>
</evidence>
<keyword evidence="8" id="KW-1185">Reference proteome</keyword>
<evidence type="ECO:0000313" key="7">
    <source>
        <dbReference type="Proteomes" id="UP000013783"/>
    </source>
</evidence>
<dbReference type="Pfam" id="PF05043">
    <property type="entry name" value="Mga"/>
    <property type="match status" value="1"/>
</dbReference>
<feature type="domain" description="Helix-turn-helix type 11" evidence="4">
    <location>
        <begin position="14"/>
        <end position="65"/>
    </location>
</feature>
<evidence type="ECO:0000313" key="5">
    <source>
        <dbReference type="EMBL" id="EOH75442.1"/>
    </source>
</evidence>
<name>R2NTV7_9ENTE</name>
<dbReference type="Proteomes" id="UP000014148">
    <property type="component" value="Unassembled WGS sequence"/>
</dbReference>
<feature type="domain" description="Mga helix-turn-helix" evidence="3">
    <location>
        <begin position="76"/>
        <end position="159"/>
    </location>
</feature>
<dbReference type="PANTHER" id="PTHR30185">
    <property type="entry name" value="CRYPTIC BETA-GLUCOSIDE BGL OPERON ANTITERMINATOR"/>
    <property type="match status" value="1"/>
</dbReference>
<evidence type="ECO:0000313" key="8">
    <source>
        <dbReference type="Proteomes" id="UP000014148"/>
    </source>
</evidence>
<protein>
    <recommendedName>
        <fullName evidence="9">Mga helix-turn-helix domain-containing protein</fullName>
    </recommendedName>
</protein>
<evidence type="ECO:0000259" key="3">
    <source>
        <dbReference type="Pfam" id="PF05043"/>
    </source>
</evidence>
<dbReference type="STRING" id="71451.RV07_GL001384"/>
<evidence type="ECO:0000313" key="6">
    <source>
        <dbReference type="EMBL" id="EOT66905.1"/>
    </source>
</evidence>
<reference evidence="6 8" key="2">
    <citation type="submission" date="2013-03" db="EMBL/GenBank/DDBJ databases">
        <title>The Genome Sequence of Enterococcus malodoratus ATCC_43197 (PacBio/Illumina hybrid assembly).</title>
        <authorList>
            <consortium name="The Broad Institute Genomics Platform"/>
            <consortium name="The Broad Institute Genome Sequencing Center for Infectious Disease"/>
            <person name="Earl A."/>
            <person name="Russ C."/>
            <person name="Gilmore M."/>
            <person name="Surin D."/>
            <person name="Walker B."/>
            <person name="Young S."/>
            <person name="Zeng Q."/>
            <person name="Gargeya S."/>
            <person name="Fitzgerald M."/>
            <person name="Haas B."/>
            <person name="Abouelleil A."/>
            <person name="Allen A.W."/>
            <person name="Alvarado L."/>
            <person name="Arachchi H.M."/>
            <person name="Berlin A.M."/>
            <person name="Chapman S.B."/>
            <person name="Gainer-Dewar J."/>
            <person name="Goldberg J."/>
            <person name="Griggs A."/>
            <person name="Gujja S."/>
            <person name="Hansen M."/>
            <person name="Howarth C."/>
            <person name="Imamovic A."/>
            <person name="Ireland A."/>
            <person name="Larimer J."/>
            <person name="McCowan C."/>
            <person name="Murphy C."/>
            <person name="Pearson M."/>
            <person name="Poon T.W."/>
            <person name="Priest M."/>
            <person name="Roberts A."/>
            <person name="Saif S."/>
            <person name="Shea T."/>
            <person name="Sisk P."/>
            <person name="Sykes S."/>
            <person name="Wortman J."/>
            <person name="Nusbaum C."/>
            <person name="Birren B."/>
        </authorList>
    </citation>
    <scope>NUCLEOTIDE SEQUENCE [LARGE SCALE GENOMIC DNA]</scope>
    <source>
        <strain evidence="6 8">ATCC 43197</strain>
    </source>
</reference>
<comment type="caution">
    <text evidence="5">The sequence shown here is derived from an EMBL/GenBank/DDBJ whole genome shotgun (WGS) entry which is preliminary data.</text>
</comment>
<dbReference type="AlphaFoldDB" id="R2NTV7"/>
<dbReference type="Proteomes" id="UP000013783">
    <property type="component" value="Unassembled WGS sequence"/>
</dbReference>
<gene>
    <name evidence="6" type="ORF">I585_02426</name>
    <name evidence="5" type="ORF">UAI_03244</name>
</gene>
<proteinExistence type="predicted"/>
<dbReference type="PANTHER" id="PTHR30185:SF12">
    <property type="entry name" value="TRANSCRIPTIONAL REGULATOR MANR"/>
    <property type="match status" value="1"/>
</dbReference>
<dbReference type="InterPro" id="IPR036390">
    <property type="entry name" value="WH_DNA-bd_sf"/>
</dbReference>
<dbReference type="Gene3D" id="1.10.10.10">
    <property type="entry name" value="Winged helix-like DNA-binding domain superfamily/Winged helix DNA-binding domain"/>
    <property type="match status" value="1"/>
</dbReference>
<dbReference type="Pfam" id="PF08279">
    <property type="entry name" value="HTH_11"/>
    <property type="match status" value="1"/>
</dbReference>
<sequence>MSLRGLMRQESLRRIIIVEKLYYEKDFVTSEELMEILDCSRPILLNDIRFLNEENLPIRIIKNKGLYSIEFDFHATIDTIYAYVLRSSLEYDIIESLFFEKNEKIQFAAKDLNCSFSNMQRYLIAIKSELLKWDIGVNHRPLQMVGDEASIRQFYYLFFKESRIQFSNYGFSKNLIDAVDQLIRRILADNHITNNMNVHFQLMHSFLIGLQRRKHGHKMKGLSSKCGLIIPELDQLTHLGYLIRRESERPFNAAYLRECLWPLYSHQLILTRQQQTLVHKKNRQLAHFYEARHFLIDKVNNLLVTPLSQTERLDTLRQLGNRLFCYNHKECSIEIIQETDKAMLKLIGKKYGREIRKLSKIVSEFLIPRKQELLISMYISSLITIIPDLLQRLVDADRPIRVLLLSDTSTSHERFWHSVFPAYIKGSVQYEYFESPYLFQEQLVNLTRNYDLVVTNVTMNNLVPACPLIAINTYPTSKDFDRIQQFINDYEPLPSRKELYNELTPSAKAR</sequence>
<evidence type="ECO:0008006" key="9">
    <source>
        <dbReference type="Google" id="ProtNLM"/>
    </source>
</evidence>
<evidence type="ECO:0000256" key="1">
    <source>
        <dbReference type="ARBA" id="ARBA00023015"/>
    </source>
</evidence>
<dbReference type="InterPro" id="IPR013196">
    <property type="entry name" value="HTH_11"/>
</dbReference>
<reference evidence="5 7" key="1">
    <citation type="submission" date="2013-02" db="EMBL/GenBank/DDBJ databases">
        <title>The Genome Sequence of Enterococcus malodoratus ATCC_43197.</title>
        <authorList>
            <consortium name="The Broad Institute Genome Sequencing Platform"/>
            <consortium name="The Broad Institute Genome Sequencing Center for Infectious Disease"/>
            <person name="Earl A.M."/>
            <person name="Gilmore M.S."/>
            <person name="Lebreton F."/>
            <person name="Walker B."/>
            <person name="Young S.K."/>
            <person name="Zeng Q."/>
            <person name="Gargeya S."/>
            <person name="Fitzgerald M."/>
            <person name="Haas B."/>
            <person name="Abouelleil A."/>
            <person name="Alvarado L."/>
            <person name="Arachchi H.M."/>
            <person name="Berlin A.M."/>
            <person name="Chapman S.B."/>
            <person name="Dewar J."/>
            <person name="Goldberg J."/>
            <person name="Griggs A."/>
            <person name="Gujja S."/>
            <person name="Hansen M."/>
            <person name="Howarth C."/>
            <person name="Imamovic A."/>
            <person name="Larimer J."/>
            <person name="McCowan C."/>
            <person name="Murphy C."/>
            <person name="Neiman D."/>
            <person name="Pearson M."/>
            <person name="Priest M."/>
            <person name="Roberts A."/>
            <person name="Saif S."/>
            <person name="Shea T."/>
            <person name="Sisk P."/>
            <person name="Sykes S."/>
            <person name="Wortman J."/>
            <person name="Nusbaum C."/>
            <person name="Birren B."/>
        </authorList>
    </citation>
    <scope>NUCLEOTIDE SEQUENCE [LARGE SCALE GENOMIC DNA]</scope>
    <source>
        <strain evidence="5 7">ATCC 43197</strain>
    </source>
</reference>
<dbReference type="SUPFAM" id="SSF46785">
    <property type="entry name" value="Winged helix' DNA-binding domain"/>
    <property type="match status" value="1"/>
</dbReference>
<accession>R2NTV7</accession>
<dbReference type="InterPro" id="IPR007737">
    <property type="entry name" value="Mga_HTH"/>
</dbReference>
<evidence type="ECO:0000256" key="2">
    <source>
        <dbReference type="ARBA" id="ARBA00023163"/>
    </source>
</evidence>
<dbReference type="eggNOG" id="COG3711">
    <property type="taxonomic scope" value="Bacteria"/>
</dbReference>
<dbReference type="EMBL" id="ASWA01000003">
    <property type="protein sequence ID" value="EOT66905.1"/>
    <property type="molecule type" value="Genomic_DNA"/>
</dbReference>
<dbReference type="EMBL" id="AJAK01000020">
    <property type="protein sequence ID" value="EOH75442.1"/>
    <property type="molecule type" value="Genomic_DNA"/>
</dbReference>
<dbReference type="InterPro" id="IPR050661">
    <property type="entry name" value="BglG_antiterminators"/>
</dbReference>
<organism evidence="5 7">
    <name type="scientific">Enterococcus malodoratus ATCC 43197</name>
    <dbReference type="NCBI Taxonomy" id="1158601"/>
    <lineage>
        <taxon>Bacteria</taxon>
        <taxon>Bacillati</taxon>
        <taxon>Bacillota</taxon>
        <taxon>Bacilli</taxon>
        <taxon>Lactobacillales</taxon>
        <taxon>Enterococcaceae</taxon>
        <taxon>Enterococcus</taxon>
    </lineage>
</organism>
<dbReference type="InterPro" id="IPR036388">
    <property type="entry name" value="WH-like_DNA-bd_sf"/>
</dbReference>
<dbReference type="PATRIC" id="fig|1158601.3.peg.3218"/>
<keyword evidence="1" id="KW-0805">Transcription regulation</keyword>